<sequence length="235" mass="23616">MARLTALLPLAAALLAAPLAAAAAPHRQGATTLTLSVTGSARHLPDAMAATIEIAGEAPDAAAAQDRLNRAMAAALHAADGVAGVRATTGSYFVTPTDAKRTAWIARQELSLSCDAAPGAPAAAGLRGLIGQLQHAGARLQSLDGRLSAATAAATRERAIGDAVRRLRAEAQAVARSLGETVGTIRTVQVDGPPVRPVFGGLMVAGRAASPVARPAAIEERVSLSATIELVPAAK</sequence>
<dbReference type="GO" id="GO:0006974">
    <property type="term" value="P:DNA damage response"/>
    <property type="evidence" value="ECO:0007669"/>
    <property type="project" value="TreeGrafter"/>
</dbReference>
<dbReference type="Pfam" id="PF04402">
    <property type="entry name" value="SIMPL"/>
    <property type="match status" value="1"/>
</dbReference>
<evidence type="ECO:0008006" key="4">
    <source>
        <dbReference type="Google" id="ProtNLM"/>
    </source>
</evidence>
<feature type="chain" id="PRO_5002683075" description="DUF541 domain-containing protein" evidence="1">
    <location>
        <begin position="24"/>
        <end position="235"/>
    </location>
</feature>
<dbReference type="EMBL" id="CP000697">
    <property type="protein sequence ID" value="ABQ30074.1"/>
    <property type="molecule type" value="Genomic_DNA"/>
</dbReference>
<dbReference type="Proteomes" id="UP000000245">
    <property type="component" value="Chromosome"/>
</dbReference>
<dbReference type="PANTHER" id="PTHR34387">
    <property type="entry name" value="SLR1258 PROTEIN"/>
    <property type="match status" value="1"/>
</dbReference>
<dbReference type="RefSeq" id="WP_011941823.1">
    <property type="nucleotide sequence ID" value="NC_009484.1"/>
</dbReference>
<dbReference type="KEGG" id="acr:Acry_0855"/>
<protein>
    <recommendedName>
        <fullName evidence="4">DUF541 domain-containing protein</fullName>
    </recommendedName>
</protein>
<dbReference type="Gene3D" id="3.30.110.170">
    <property type="entry name" value="Protein of unknown function (DUF541), domain 1"/>
    <property type="match status" value="1"/>
</dbReference>
<dbReference type="Gene3D" id="3.30.70.2970">
    <property type="entry name" value="Protein of unknown function (DUF541), domain 2"/>
    <property type="match status" value="1"/>
</dbReference>
<dbReference type="AlphaFoldDB" id="A5FWU2"/>
<evidence type="ECO:0000313" key="3">
    <source>
        <dbReference type="Proteomes" id="UP000000245"/>
    </source>
</evidence>
<feature type="signal peptide" evidence="1">
    <location>
        <begin position="1"/>
        <end position="23"/>
    </location>
</feature>
<gene>
    <name evidence="2" type="ordered locus">Acry_0855</name>
</gene>
<evidence type="ECO:0000313" key="2">
    <source>
        <dbReference type="EMBL" id="ABQ30074.1"/>
    </source>
</evidence>
<organism evidence="2 3">
    <name type="scientific">Acidiphilium cryptum (strain JF-5)</name>
    <dbReference type="NCBI Taxonomy" id="349163"/>
    <lineage>
        <taxon>Bacteria</taxon>
        <taxon>Pseudomonadati</taxon>
        <taxon>Pseudomonadota</taxon>
        <taxon>Alphaproteobacteria</taxon>
        <taxon>Acetobacterales</taxon>
        <taxon>Acidocellaceae</taxon>
        <taxon>Acidiphilium</taxon>
    </lineage>
</organism>
<reference evidence="2 3" key="1">
    <citation type="submission" date="2007-05" db="EMBL/GenBank/DDBJ databases">
        <title>Complete sequence of chromosome of Acidiphilium cryptum JF-5.</title>
        <authorList>
            <consortium name="US DOE Joint Genome Institute"/>
            <person name="Copeland A."/>
            <person name="Lucas S."/>
            <person name="Lapidus A."/>
            <person name="Barry K."/>
            <person name="Detter J.C."/>
            <person name="Glavina del Rio T."/>
            <person name="Hammon N."/>
            <person name="Israni S."/>
            <person name="Dalin E."/>
            <person name="Tice H."/>
            <person name="Pitluck S."/>
            <person name="Sims D."/>
            <person name="Brettin T."/>
            <person name="Bruce D."/>
            <person name="Han C."/>
            <person name="Schmutz J."/>
            <person name="Larimer F."/>
            <person name="Land M."/>
            <person name="Hauser L."/>
            <person name="Kyrpides N."/>
            <person name="Kim E."/>
            <person name="Magnuson T."/>
            <person name="Richardson P."/>
        </authorList>
    </citation>
    <scope>NUCLEOTIDE SEQUENCE [LARGE SCALE GENOMIC DNA]</scope>
    <source>
        <strain evidence="2 3">JF-5</strain>
    </source>
</reference>
<dbReference type="PANTHER" id="PTHR34387:SF1">
    <property type="entry name" value="PERIPLASMIC IMMUNOGENIC PROTEIN"/>
    <property type="match status" value="1"/>
</dbReference>
<dbReference type="InterPro" id="IPR007497">
    <property type="entry name" value="SIMPL/DUF541"/>
</dbReference>
<evidence type="ECO:0000256" key="1">
    <source>
        <dbReference type="SAM" id="SignalP"/>
    </source>
</evidence>
<dbReference type="HOGENOM" id="CLU_1178202_0_0_5"/>
<dbReference type="STRING" id="349163.Acry_0855"/>
<dbReference type="eggNOG" id="COG2968">
    <property type="taxonomic scope" value="Bacteria"/>
</dbReference>
<proteinExistence type="predicted"/>
<name>A5FWU2_ACICJ</name>
<keyword evidence="1" id="KW-0732">Signal</keyword>
<keyword evidence="3" id="KW-1185">Reference proteome</keyword>
<accession>A5FWU2</accession>
<dbReference type="InterPro" id="IPR052022">
    <property type="entry name" value="26kDa_periplasmic_antigen"/>
</dbReference>